<comment type="similarity">
    <text evidence="1">Belongs to the DinB family.</text>
</comment>
<dbReference type="GO" id="GO:0046872">
    <property type="term" value="F:metal ion binding"/>
    <property type="evidence" value="ECO:0007669"/>
    <property type="project" value="UniProtKB-KW"/>
</dbReference>
<sequence length="171" mass="18954">MTLPDLLLEAYRRNGRVNAALLPALTPADFDLSDGRGGWTVGQHLGHLALFRVGWLGLISPADAQGLPEVVEGDWQNFALTERDPARLAEAFRLSDEAALRAVQSAVAEGRTFPDPYGEGTYQAHPAHFLQHIIVHDSHHRGQVMSLLRQGGRSAEQMEQLDSPMWAIWRE</sequence>
<dbReference type="KEGG" id="dwu:DVJ83_11400"/>
<evidence type="ECO:0000256" key="1">
    <source>
        <dbReference type="ARBA" id="ARBA00008635"/>
    </source>
</evidence>
<evidence type="ECO:0000313" key="5">
    <source>
        <dbReference type="Proteomes" id="UP000253744"/>
    </source>
</evidence>
<feature type="binding site" evidence="3">
    <location>
        <position position="140"/>
    </location>
    <ligand>
        <name>a divalent metal cation</name>
        <dbReference type="ChEBI" id="CHEBI:60240"/>
    </ligand>
</feature>
<accession>A0A345IIV6</accession>
<dbReference type="Gene3D" id="1.20.120.450">
    <property type="entry name" value="dinb family like domain"/>
    <property type="match status" value="1"/>
</dbReference>
<dbReference type="RefSeq" id="WP_114672421.1">
    <property type="nucleotide sequence ID" value="NZ_CP031158.1"/>
</dbReference>
<feature type="binding site" evidence="3">
    <location>
        <position position="136"/>
    </location>
    <ligand>
        <name>a divalent metal cation</name>
        <dbReference type="ChEBI" id="CHEBI:60240"/>
    </ligand>
</feature>
<name>A0A345IIV6_9DEIO</name>
<gene>
    <name evidence="4" type="ORF">DVJ83_11400</name>
</gene>
<reference evidence="4 5" key="1">
    <citation type="submission" date="2018-07" db="EMBL/GenBank/DDBJ databases">
        <title>Complete Genome and Methylome Analysis of Deinococcus wulumuqiensis NEB 479.</title>
        <authorList>
            <person name="Fomenkov A."/>
            <person name="Luyten Y."/>
            <person name="Vincze T."/>
            <person name="Anton B.P."/>
            <person name="Clark T."/>
            <person name="Roberts R.J."/>
            <person name="Morgan R.D."/>
        </authorList>
    </citation>
    <scope>NUCLEOTIDE SEQUENCE [LARGE SCALE GENOMIC DNA]</scope>
    <source>
        <strain evidence="4 5">NEB 479</strain>
    </source>
</reference>
<dbReference type="EMBL" id="CP031158">
    <property type="protein sequence ID" value="AXG99628.1"/>
    <property type="molecule type" value="Genomic_DNA"/>
</dbReference>
<proteinExistence type="inferred from homology"/>
<dbReference type="AlphaFoldDB" id="A0A345IIV6"/>
<evidence type="ECO:0000313" key="4">
    <source>
        <dbReference type="EMBL" id="AXG99628.1"/>
    </source>
</evidence>
<dbReference type="InterPro" id="IPR034660">
    <property type="entry name" value="DinB/YfiT-like"/>
</dbReference>
<protein>
    <submittedName>
        <fullName evidence="4">Damage-inducible protein DinB</fullName>
    </submittedName>
</protein>
<dbReference type="PANTHER" id="PTHR37302:SF1">
    <property type="entry name" value="PROTEIN DINB"/>
    <property type="match status" value="1"/>
</dbReference>
<keyword evidence="2 3" id="KW-0479">Metal-binding</keyword>
<dbReference type="Proteomes" id="UP000253744">
    <property type="component" value="Chromosome"/>
</dbReference>
<dbReference type="Pfam" id="PF05163">
    <property type="entry name" value="DinB"/>
    <property type="match status" value="1"/>
</dbReference>
<organism evidence="4 5">
    <name type="scientific">Deinococcus wulumuqiensis</name>
    <dbReference type="NCBI Taxonomy" id="980427"/>
    <lineage>
        <taxon>Bacteria</taxon>
        <taxon>Thermotogati</taxon>
        <taxon>Deinococcota</taxon>
        <taxon>Deinococci</taxon>
        <taxon>Deinococcales</taxon>
        <taxon>Deinococcaceae</taxon>
        <taxon>Deinococcus</taxon>
    </lineage>
</organism>
<evidence type="ECO:0000256" key="3">
    <source>
        <dbReference type="PIRSR" id="PIRSR607837-1"/>
    </source>
</evidence>
<dbReference type="SUPFAM" id="SSF109854">
    <property type="entry name" value="DinB/YfiT-like putative metalloenzymes"/>
    <property type="match status" value="1"/>
</dbReference>
<dbReference type="STRING" id="1288484.GCA_000348665_01877"/>
<dbReference type="InterPro" id="IPR007837">
    <property type="entry name" value="DinB"/>
</dbReference>
<evidence type="ECO:0000256" key="2">
    <source>
        <dbReference type="ARBA" id="ARBA00022723"/>
    </source>
</evidence>
<dbReference type="PANTHER" id="PTHR37302">
    <property type="entry name" value="SLR1116 PROTEIN"/>
    <property type="match status" value="1"/>
</dbReference>